<evidence type="ECO:0000313" key="1">
    <source>
        <dbReference type="EMBL" id="CAK9055449.1"/>
    </source>
</evidence>
<proteinExistence type="predicted"/>
<dbReference type="EMBL" id="CAXAMN010020001">
    <property type="protein sequence ID" value="CAK9055449.1"/>
    <property type="molecule type" value="Genomic_DNA"/>
</dbReference>
<organism evidence="1 2">
    <name type="scientific">Durusdinium trenchii</name>
    <dbReference type="NCBI Taxonomy" id="1381693"/>
    <lineage>
        <taxon>Eukaryota</taxon>
        <taxon>Sar</taxon>
        <taxon>Alveolata</taxon>
        <taxon>Dinophyceae</taxon>
        <taxon>Suessiales</taxon>
        <taxon>Symbiodiniaceae</taxon>
        <taxon>Durusdinium</taxon>
    </lineage>
</organism>
<name>A0ABP0MZI8_9DINO</name>
<evidence type="ECO:0000313" key="2">
    <source>
        <dbReference type="Proteomes" id="UP001642484"/>
    </source>
</evidence>
<gene>
    <name evidence="1" type="ORF">CCMP2556_LOCUS27577</name>
</gene>
<protein>
    <submittedName>
        <fullName evidence="1">Uncharacterized protein</fullName>
    </submittedName>
</protein>
<accession>A0ABP0MZI8</accession>
<reference evidence="1 2" key="1">
    <citation type="submission" date="2024-02" db="EMBL/GenBank/DDBJ databases">
        <authorList>
            <person name="Chen Y."/>
            <person name="Shah S."/>
            <person name="Dougan E. K."/>
            <person name="Thang M."/>
            <person name="Chan C."/>
        </authorList>
    </citation>
    <scope>NUCLEOTIDE SEQUENCE [LARGE SCALE GENOMIC DNA]</scope>
</reference>
<keyword evidence="2" id="KW-1185">Reference proteome</keyword>
<comment type="caution">
    <text evidence="1">The sequence shown here is derived from an EMBL/GenBank/DDBJ whole genome shotgun (WGS) entry which is preliminary data.</text>
</comment>
<sequence length="160" mass="17605">MIFIHLELRPLCPQTLPQVLRKLARVFKNGQKPSLRSLKRRRIESHNCAANLKGSELGGEDGHFVLQHAGLRDSTPLDADGRLLHARSDFQPCGIFEATAGMEKRLAIVLLAVILQIVGRFGCTISSGVCLGSDDDDDDDSSSDSLHLTRLRNADATDFR</sequence>
<dbReference type="Proteomes" id="UP001642484">
    <property type="component" value="Unassembled WGS sequence"/>
</dbReference>